<comment type="similarity">
    <text evidence="1">Belongs to the leucine-binding protein family.</text>
</comment>
<keyword evidence="4" id="KW-0029">Amino-acid transport</keyword>
<accession>A0A0D6JIR2</accession>
<name>A0A0D6JIR2_9HYPH</name>
<keyword evidence="8" id="KW-1185">Reference proteome</keyword>
<dbReference type="SUPFAM" id="SSF53822">
    <property type="entry name" value="Periplasmic binding protein-like I"/>
    <property type="match status" value="1"/>
</dbReference>
<feature type="signal peptide" evidence="5">
    <location>
        <begin position="1"/>
        <end position="18"/>
    </location>
</feature>
<dbReference type="InterPro" id="IPR028081">
    <property type="entry name" value="Leu-bd"/>
</dbReference>
<dbReference type="Proteomes" id="UP000033187">
    <property type="component" value="Chromosome 1"/>
</dbReference>
<feature type="chain" id="PRO_5002306410" evidence="5">
    <location>
        <begin position="19"/>
        <end position="380"/>
    </location>
</feature>
<evidence type="ECO:0000259" key="6">
    <source>
        <dbReference type="Pfam" id="PF13458"/>
    </source>
</evidence>
<dbReference type="InterPro" id="IPR028082">
    <property type="entry name" value="Peripla_BP_I"/>
</dbReference>
<sequence>MRLGCLVGLTLATGLALAACGDSNTPEVAKEEAIKIAVAGPLTGKDAAFGAQLKNGAVQGVEDINAAGGILGKKLELSIEDDNADPKQGVSIANKMAGEGVKFVIGHFNSGVSIPSSDVYNENGMLMVSPASTNPTFTDRGLWNVFRVCGRDDQQGTVAGQYIAHNLADQKVAIVHDKTTYGKGLADETKKALNEAGIQEVLYEGINSGEKDFSALIAKMKEAGAQLVYFGGVHTEAGLIARQMRDQGLNATLMSGDGIATDEFASIAGPAAEGTLMTFAPDPRKREEAAGALKKFEEKGITPEAYTLYSYAVAQIFKQAAEAAKSTEPKKVADQMRSGQTFNTVIGDIAFNDKGDVNRLDYTMYTWKKVDGDRISYVEN</sequence>
<dbReference type="PANTHER" id="PTHR47151">
    <property type="entry name" value="LEU/ILE/VAL-BINDING ABC TRANSPORTER SUBUNIT"/>
    <property type="match status" value="1"/>
</dbReference>
<reference evidence="8" key="1">
    <citation type="submission" date="2015-02" db="EMBL/GenBank/DDBJ databases">
        <authorList>
            <person name="Chooi Y.-H."/>
        </authorList>
    </citation>
    <scope>NUCLEOTIDE SEQUENCE [LARGE SCALE GENOMIC DNA]</scope>
    <source>
        <strain evidence="8">strain Y</strain>
    </source>
</reference>
<dbReference type="PROSITE" id="PS51257">
    <property type="entry name" value="PROKAR_LIPOPROTEIN"/>
    <property type="match status" value="1"/>
</dbReference>
<dbReference type="GO" id="GO:0006865">
    <property type="term" value="P:amino acid transport"/>
    <property type="evidence" value="ECO:0007669"/>
    <property type="project" value="UniProtKB-KW"/>
</dbReference>
<dbReference type="OrthoDB" id="9768386at2"/>
<dbReference type="CDD" id="cd06342">
    <property type="entry name" value="PBP1_ABC_LIVBP-like"/>
    <property type="match status" value="1"/>
</dbReference>
<dbReference type="InterPro" id="IPR000709">
    <property type="entry name" value="Leu_Ile_Val-bd"/>
</dbReference>
<keyword evidence="2" id="KW-0813">Transport</keyword>
<dbReference type="Pfam" id="PF13458">
    <property type="entry name" value="Peripla_BP_6"/>
    <property type="match status" value="1"/>
</dbReference>
<feature type="domain" description="Leucine-binding protein" evidence="6">
    <location>
        <begin position="34"/>
        <end position="368"/>
    </location>
</feature>
<evidence type="ECO:0000256" key="1">
    <source>
        <dbReference type="ARBA" id="ARBA00010062"/>
    </source>
</evidence>
<dbReference type="PRINTS" id="PR00337">
    <property type="entry name" value="LEUILEVALBP"/>
</dbReference>
<dbReference type="RefSeq" id="WP_082101146.1">
    <property type="nucleotide sequence ID" value="NZ_LN829118.1"/>
</dbReference>
<dbReference type="Gene3D" id="3.40.50.2300">
    <property type="match status" value="2"/>
</dbReference>
<protein>
    <submittedName>
        <fullName evidence="7">Leu/Ile/Val-binding protein homolog 1</fullName>
    </submittedName>
</protein>
<organism evidence="7 8">
    <name type="scientific">Candidatus Filomicrobium marinum</name>
    <dbReference type="NCBI Taxonomy" id="1608628"/>
    <lineage>
        <taxon>Bacteria</taxon>
        <taxon>Pseudomonadati</taxon>
        <taxon>Pseudomonadota</taxon>
        <taxon>Alphaproteobacteria</taxon>
        <taxon>Hyphomicrobiales</taxon>
        <taxon>Hyphomicrobiaceae</taxon>
        <taxon>Filomicrobium</taxon>
    </lineage>
</organism>
<evidence type="ECO:0000313" key="8">
    <source>
        <dbReference type="Proteomes" id="UP000033187"/>
    </source>
</evidence>
<evidence type="ECO:0000313" key="7">
    <source>
        <dbReference type="EMBL" id="CPR21370.1"/>
    </source>
</evidence>
<evidence type="ECO:0000256" key="4">
    <source>
        <dbReference type="ARBA" id="ARBA00022970"/>
    </source>
</evidence>
<gene>
    <name evidence="7" type="ORF">YBN1229_v1_3020</name>
</gene>
<dbReference type="AlphaFoldDB" id="A0A0D6JIR2"/>
<proteinExistence type="inferred from homology"/>
<evidence type="ECO:0000256" key="2">
    <source>
        <dbReference type="ARBA" id="ARBA00022448"/>
    </source>
</evidence>
<evidence type="ECO:0000256" key="3">
    <source>
        <dbReference type="ARBA" id="ARBA00022729"/>
    </source>
</evidence>
<dbReference type="KEGG" id="fil:BN1229_v1_2897"/>
<dbReference type="KEGG" id="fiy:BN1229_v1_3020"/>
<dbReference type="PANTHER" id="PTHR47151:SF2">
    <property type="entry name" value="AMINO ACID BINDING PROTEIN"/>
    <property type="match status" value="1"/>
</dbReference>
<evidence type="ECO:0000256" key="5">
    <source>
        <dbReference type="SAM" id="SignalP"/>
    </source>
</evidence>
<dbReference type="EMBL" id="LN829119">
    <property type="protein sequence ID" value="CPR21370.1"/>
    <property type="molecule type" value="Genomic_DNA"/>
</dbReference>
<keyword evidence="3 5" id="KW-0732">Signal</keyword>